<comment type="caution">
    <text evidence="1">The sequence shown here is derived from an EMBL/GenBank/DDBJ whole genome shotgun (WGS) entry which is preliminary data.</text>
</comment>
<gene>
    <name evidence="1" type="ORF">RND71_021763</name>
</gene>
<dbReference type="Proteomes" id="UP001291623">
    <property type="component" value="Unassembled WGS sequence"/>
</dbReference>
<protein>
    <submittedName>
        <fullName evidence="1">Uncharacterized protein</fullName>
    </submittedName>
</protein>
<reference evidence="1" key="1">
    <citation type="submission" date="2023-12" db="EMBL/GenBank/DDBJ databases">
        <title>Genome assembly of Anisodus tanguticus.</title>
        <authorList>
            <person name="Wang Y.-J."/>
        </authorList>
    </citation>
    <scope>NUCLEOTIDE SEQUENCE</scope>
    <source>
        <strain evidence="1">KB-2021</strain>
        <tissue evidence="1">Leaf</tissue>
    </source>
</reference>
<keyword evidence="2" id="KW-1185">Reference proteome</keyword>
<evidence type="ECO:0000313" key="1">
    <source>
        <dbReference type="EMBL" id="KAK4359534.1"/>
    </source>
</evidence>
<sequence>MSEFEMRNLKGILPPLSSHLRARINGLRLTSVRSAYLAQDHMCGPRRRYGLAPAAQRADYRCEGIEMRSDHHSSTASDAFSNQNESNCLVATNSQNKVNKLKVRPNKYDMIEDDAGDQALGFNLLTNQRTTVSLISIVVRGLR</sequence>
<proteinExistence type="predicted"/>
<evidence type="ECO:0000313" key="2">
    <source>
        <dbReference type="Proteomes" id="UP001291623"/>
    </source>
</evidence>
<name>A0AAE1RVR1_9SOLA</name>
<accession>A0AAE1RVR1</accession>
<dbReference type="EMBL" id="JAVYJV010000011">
    <property type="protein sequence ID" value="KAK4359534.1"/>
    <property type="molecule type" value="Genomic_DNA"/>
</dbReference>
<organism evidence="1 2">
    <name type="scientific">Anisodus tanguticus</name>
    <dbReference type="NCBI Taxonomy" id="243964"/>
    <lineage>
        <taxon>Eukaryota</taxon>
        <taxon>Viridiplantae</taxon>
        <taxon>Streptophyta</taxon>
        <taxon>Embryophyta</taxon>
        <taxon>Tracheophyta</taxon>
        <taxon>Spermatophyta</taxon>
        <taxon>Magnoliopsida</taxon>
        <taxon>eudicotyledons</taxon>
        <taxon>Gunneridae</taxon>
        <taxon>Pentapetalae</taxon>
        <taxon>asterids</taxon>
        <taxon>lamiids</taxon>
        <taxon>Solanales</taxon>
        <taxon>Solanaceae</taxon>
        <taxon>Solanoideae</taxon>
        <taxon>Hyoscyameae</taxon>
        <taxon>Anisodus</taxon>
    </lineage>
</organism>
<dbReference type="AlphaFoldDB" id="A0AAE1RVR1"/>